<sequence length="351" mass="40643">MRQYRHFDNVLLVVFFSHPRYDVNLDYYERTYAEYFPNMVFVGPASREDAGFNHSYDVIVDSYGSAENLTNPEFYQMAGRMAHHMLFTVMKDHPCYHGYLWAPFDTLLNVPRLQQFDQNRFWYHSPFGEYVPNSALESDQDPDLHAPPARISPDPALNLTEDWKGWGPDWCDPHVGLPACLPAFRKAPSSQHRRLASFFENGTERFLGGSSDTLYVPGIHREAFLETLALFLETECFMEIALPTTVHLVVPPSERILFVDHWWIWQPPFNATFVRMKWEEGFEVDTFHTFHWGDAAEGESWRAHPENIEDVRELLQESARRQGVRLPVATSQVTGRSPTASSLLPVDQRQA</sequence>
<dbReference type="Proteomes" id="UP000814033">
    <property type="component" value="Unassembled WGS sequence"/>
</dbReference>
<protein>
    <submittedName>
        <fullName evidence="1">Uncharacterized protein</fullName>
    </submittedName>
</protein>
<organism evidence="1 2">
    <name type="scientific">Auriscalpium vulgare</name>
    <dbReference type="NCBI Taxonomy" id="40419"/>
    <lineage>
        <taxon>Eukaryota</taxon>
        <taxon>Fungi</taxon>
        <taxon>Dikarya</taxon>
        <taxon>Basidiomycota</taxon>
        <taxon>Agaricomycotina</taxon>
        <taxon>Agaricomycetes</taxon>
        <taxon>Russulales</taxon>
        <taxon>Auriscalpiaceae</taxon>
        <taxon>Auriscalpium</taxon>
    </lineage>
</organism>
<accession>A0ACB8RKF7</accession>
<dbReference type="EMBL" id="MU275984">
    <property type="protein sequence ID" value="KAI0044410.1"/>
    <property type="molecule type" value="Genomic_DNA"/>
</dbReference>
<keyword evidence="2" id="KW-1185">Reference proteome</keyword>
<proteinExistence type="predicted"/>
<gene>
    <name evidence="1" type="ORF">FA95DRAFT_260853</name>
</gene>
<evidence type="ECO:0000313" key="1">
    <source>
        <dbReference type="EMBL" id="KAI0044410.1"/>
    </source>
</evidence>
<name>A0ACB8RKF7_9AGAM</name>
<reference evidence="1" key="1">
    <citation type="submission" date="2021-02" db="EMBL/GenBank/DDBJ databases">
        <authorList>
            <consortium name="DOE Joint Genome Institute"/>
            <person name="Ahrendt S."/>
            <person name="Looney B.P."/>
            <person name="Miyauchi S."/>
            <person name="Morin E."/>
            <person name="Drula E."/>
            <person name="Courty P.E."/>
            <person name="Chicoki N."/>
            <person name="Fauchery L."/>
            <person name="Kohler A."/>
            <person name="Kuo A."/>
            <person name="Labutti K."/>
            <person name="Pangilinan J."/>
            <person name="Lipzen A."/>
            <person name="Riley R."/>
            <person name="Andreopoulos W."/>
            <person name="He G."/>
            <person name="Johnson J."/>
            <person name="Barry K.W."/>
            <person name="Grigoriev I.V."/>
            <person name="Nagy L."/>
            <person name="Hibbett D."/>
            <person name="Henrissat B."/>
            <person name="Matheny P.B."/>
            <person name="Labbe J."/>
            <person name="Martin F."/>
        </authorList>
    </citation>
    <scope>NUCLEOTIDE SEQUENCE</scope>
    <source>
        <strain evidence="1">FP105234-sp</strain>
    </source>
</reference>
<evidence type="ECO:0000313" key="2">
    <source>
        <dbReference type="Proteomes" id="UP000814033"/>
    </source>
</evidence>
<comment type="caution">
    <text evidence="1">The sequence shown here is derived from an EMBL/GenBank/DDBJ whole genome shotgun (WGS) entry which is preliminary data.</text>
</comment>
<reference evidence="1" key="2">
    <citation type="journal article" date="2022" name="New Phytol.">
        <title>Evolutionary transition to the ectomycorrhizal habit in the genomes of a hyperdiverse lineage of mushroom-forming fungi.</title>
        <authorList>
            <person name="Looney B."/>
            <person name="Miyauchi S."/>
            <person name="Morin E."/>
            <person name="Drula E."/>
            <person name="Courty P.E."/>
            <person name="Kohler A."/>
            <person name="Kuo A."/>
            <person name="LaButti K."/>
            <person name="Pangilinan J."/>
            <person name="Lipzen A."/>
            <person name="Riley R."/>
            <person name="Andreopoulos W."/>
            <person name="He G."/>
            <person name="Johnson J."/>
            <person name="Nolan M."/>
            <person name="Tritt A."/>
            <person name="Barry K.W."/>
            <person name="Grigoriev I.V."/>
            <person name="Nagy L.G."/>
            <person name="Hibbett D."/>
            <person name="Henrissat B."/>
            <person name="Matheny P.B."/>
            <person name="Labbe J."/>
            <person name="Martin F.M."/>
        </authorList>
    </citation>
    <scope>NUCLEOTIDE SEQUENCE</scope>
    <source>
        <strain evidence="1">FP105234-sp</strain>
    </source>
</reference>